<gene>
    <name evidence="1" type="ORF">UFOVP208_14</name>
</gene>
<protein>
    <submittedName>
        <fullName evidence="1">Uncharacterized protein</fullName>
    </submittedName>
</protein>
<sequence>MPCNSLFMVLQAQKIADANDQKIKETLIKIFLLVGLRQQHYPNEMAITFIINYLRNTLGHKTIDELYLAFELAVQNKLDVDDVNVYDQFSIVYLEKVMQSYKKWLFKQSEENQIKPIQIENKVPIDKLAEIQEWEQKTELNMHFIPLYLYDYLIEYGKINPTNEQKWNYYNRAIQVKTDQLKQDISNRKELKHFLNMVQDGLLGDEKQSIINLSKRMIIYDYLKIKKNEQKN</sequence>
<dbReference type="EMBL" id="LR798248">
    <property type="protein sequence ID" value="CAB5217794.1"/>
    <property type="molecule type" value="Genomic_DNA"/>
</dbReference>
<evidence type="ECO:0000313" key="1">
    <source>
        <dbReference type="EMBL" id="CAB5217794.1"/>
    </source>
</evidence>
<accession>A0A6J7WNW6</accession>
<organism evidence="1">
    <name type="scientific">uncultured Caudovirales phage</name>
    <dbReference type="NCBI Taxonomy" id="2100421"/>
    <lineage>
        <taxon>Viruses</taxon>
        <taxon>Duplodnaviria</taxon>
        <taxon>Heunggongvirae</taxon>
        <taxon>Uroviricota</taxon>
        <taxon>Caudoviricetes</taxon>
        <taxon>Peduoviridae</taxon>
        <taxon>Maltschvirus</taxon>
        <taxon>Maltschvirus maltsch</taxon>
    </lineage>
</organism>
<proteinExistence type="predicted"/>
<reference evidence="1" key="1">
    <citation type="submission" date="2020-05" db="EMBL/GenBank/DDBJ databases">
        <authorList>
            <person name="Chiriac C."/>
            <person name="Salcher M."/>
            <person name="Ghai R."/>
            <person name="Kavagutti S V."/>
        </authorList>
    </citation>
    <scope>NUCLEOTIDE SEQUENCE</scope>
</reference>
<name>A0A6J7WNW6_9CAUD</name>